<evidence type="ECO:0000313" key="2">
    <source>
        <dbReference type="Proteomes" id="UP000006175"/>
    </source>
</evidence>
<dbReference type="RefSeq" id="WP_014767589.1">
    <property type="nucleotide sequence ID" value="NC_018001.1"/>
</dbReference>
<evidence type="ECO:0008006" key="3">
    <source>
        <dbReference type="Google" id="ProtNLM"/>
    </source>
</evidence>
<dbReference type="OrthoDB" id="23790at2157"/>
<dbReference type="EMBL" id="CP003321">
    <property type="protein sequence ID" value="AFL66689.1"/>
    <property type="molecule type" value="Genomic_DNA"/>
</dbReference>
<dbReference type="GeneID" id="43446470"/>
<evidence type="ECO:0000313" key="1">
    <source>
        <dbReference type="EMBL" id="AFL66689.1"/>
    </source>
</evidence>
<dbReference type="AlphaFoldDB" id="I3XRW5"/>
<dbReference type="Proteomes" id="UP000006175">
    <property type="component" value="Chromosome"/>
</dbReference>
<reference evidence="1 2" key="1">
    <citation type="journal article" date="2012" name="J. Bacteriol.">
        <title>Complete Genome Sequence of Desulfurococcus fermentans, a Hyperthermophilic Cellulolytic Crenarchaeon Isolated from a Freshwater Hot Spring in Kamchatka, Russia.</title>
        <authorList>
            <person name="Susanti D."/>
            <person name="Johnson E.F."/>
            <person name="Rodriguez J.R."/>
            <person name="Anderson I."/>
            <person name="Perevalova A.A."/>
            <person name="Kyrpides N."/>
            <person name="Lucas S."/>
            <person name="Han J."/>
            <person name="Lapidus A."/>
            <person name="Cheng J.F."/>
            <person name="Goodwin L."/>
            <person name="Pitluck S."/>
            <person name="Mavrommatis K."/>
            <person name="Peters L."/>
            <person name="Land M.L."/>
            <person name="Hauser L."/>
            <person name="Gopalan V."/>
            <person name="Chan P.P."/>
            <person name="Lowe T.M."/>
            <person name="Atomi H."/>
            <person name="Bonch-Osmolovskaya E.A."/>
            <person name="Woyke T."/>
            <person name="Mukhopadhyay B."/>
        </authorList>
    </citation>
    <scope>NUCLEOTIDE SEQUENCE [LARGE SCALE GENOMIC DNA]</scope>
    <source>
        <strain evidence="1 2">DSM 16532</strain>
    </source>
</reference>
<dbReference type="KEGG" id="dfd:Desfe_0797"/>
<organism evidence="1 2">
    <name type="scientific">Desulfurococcus amylolyticus DSM 16532</name>
    <dbReference type="NCBI Taxonomy" id="768672"/>
    <lineage>
        <taxon>Archaea</taxon>
        <taxon>Thermoproteota</taxon>
        <taxon>Thermoprotei</taxon>
        <taxon>Desulfurococcales</taxon>
        <taxon>Desulfurococcaceae</taxon>
        <taxon>Desulfurococcus</taxon>
    </lineage>
</organism>
<accession>I3XRW5</accession>
<gene>
    <name evidence="1" type="ORF">Desfe_0797</name>
</gene>
<dbReference type="eggNOG" id="arCOG09943">
    <property type="taxonomic scope" value="Archaea"/>
</dbReference>
<keyword evidence="2" id="KW-1185">Reference proteome</keyword>
<dbReference type="HOGENOM" id="CLU_215617_0_0_2"/>
<protein>
    <recommendedName>
        <fullName evidence="3">SpoVT-AbrB domain-containing protein</fullName>
    </recommendedName>
</protein>
<name>I3XRW5_DESAM</name>
<proteinExistence type="predicted"/>
<sequence>MSETYVFTATISKLGRGKSFGIYIPKSVAEKMRHLHGREVVVIVYTKAE</sequence>